<feature type="transmembrane region" description="Helical" evidence="6">
    <location>
        <begin position="412"/>
        <end position="438"/>
    </location>
</feature>
<dbReference type="GO" id="GO:0022857">
    <property type="term" value="F:transmembrane transporter activity"/>
    <property type="evidence" value="ECO:0007669"/>
    <property type="project" value="InterPro"/>
</dbReference>
<evidence type="ECO:0000313" key="8">
    <source>
        <dbReference type="Proteomes" id="UP001179952"/>
    </source>
</evidence>
<comment type="subcellular location">
    <subcellularLocation>
        <location evidence="1">Membrane</location>
        <topology evidence="1">Multi-pass membrane protein</topology>
    </subcellularLocation>
</comment>
<proteinExistence type="inferred from homology"/>
<name>A0AAV9B841_ACOGR</name>
<dbReference type="AlphaFoldDB" id="A0AAV9B841"/>
<dbReference type="EMBL" id="JAUJYN010000004">
    <property type="protein sequence ID" value="KAK1272484.1"/>
    <property type="molecule type" value="Genomic_DNA"/>
</dbReference>
<feature type="transmembrane region" description="Helical" evidence="6">
    <location>
        <begin position="497"/>
        <end position="516"/>
    </location>
</feature>
<dbReference type="PANTHER" id="PTHR11654">
    <property type="entry name" value="OLIGOPEPTIDE TRANSPORTER-RELATED"/>
    <property type="match status" value="1"/>
</dbReference>
<gene>
    <name evidence="7" type="ORF">QJS04_geneDACA015189</name>
</gene>
<feature type="transmembrane region" description="Helical" evidence="6">
    <location>
        <begin position="371"/>
        <end position="392"/>
    </location>
</feature>
<accession>A0AAV9B841</accession>
<feature type="transmembrane region" description="Helical" evidence="6">
    <location>
        <begin position="161"/>
        <end position="180"/>
    </location>
</feature>
<dbReference type="GO" id="GO:0016020">
    <property type="term" value="C:membrane"/>
    <property type="evidence" value="ECO:0007669"/>
    <property type="project" value="UniProtKB-SubCell"/>
</dbReference>
<keyword evidence="5 6" id="KW-0472">Membrane</keyword>
<evidence type="ECO:0000256" key="4">
    <source>
        <dbReference type="ARBA" id="ARBA00022989"/>
    </source>
</evidence>
<evidence type="ECO:0000256" key="3">
    <source>
        <dbReference type="ARBA" id="ARBA00022692"/>
    </source>
</evidence>
<comment type="similarity">
    <text evidence="2">Belongs to the major facilitator superfamily. Proton-dependent oligopeptide transporter (POT/PTR) (TC 2.A.17) family.</text>
</comment>
<feature type="transmembrane region" description="Helical" evidence="6">
    <location>
        <begin position="329"/>
        <end position="351"/>
    </location>
</feature>
<evidence type="ECO:0000256" key="2">
    <source>
        <dbReference type="ARBA" id="ARBA00005982"/>
    </source>
</evidence>
<keyword evidence="4 6" id="KW-1133">Transmembrane helix</keyword>
<dbReference type="Pfam" id="PF00854">
    <property type="entry name" value="PTR2"/>
    <property type="match status" value="1"/>
</dbReference>
<feature type="transmembrane region" description="Helical" evidence="6">
    <location>
        <begin position="450"/>
        <end position="471"/>
    </location>
</feature>
<dbReference type="InterPro" id="IPR000109">
    <property type="entry name" value="POT_fam"/>
</dbReference>
<dbReference type="Gene3D" id="1.20.1250.20">
    <property type="entry name" value="MFS general substrate transporter like domains"/>
    <property type="match status" value="1"/>
</dbReference>
<keyword evidence="8" id="KW-1185">Reference proteome</keyword>
<protein>
    <submittedName>
        <fullName evidence="7">Peptide/nitrate transporter</fullName>
    </submittedName>
</protein>
<evidence type="ECO:0000256" key="5">
    <source>
        <dbReference type="ARBA" id="ARBA00023136"/>
    </source>
</evidence>
<reference evidence="7" key="2">
    <citation type="submission" date="2023-06" db="EMBL/GenBank/DDBJ databases">
        <authorList>
            <person name="Ma L."/>
            <person name="Liu K.-W."/>
            <person name="Li Z."/>
            <person name="Hsiao Y.-Y."/>
            <person name="Qi Y."/>
            <person name="Fu T."/>
            <person name="Tang G."/>
            <person name="Zhang D."/>
            <person name="Sun W.-H."/>
            <person name="Liu D.-K."/>
            <person name="Li Y."/>
            <person name="Chen G.-Z."/>
            <person name="Liu X.-D."/>
            <person name="Liao X.-Y."/>
            <person name="Jiang Y.-T."/>
            <person name="Yu X."/>
            <person name="Hao Y."/>
            <person name="Huang J."/>
            <person name="Zhao X.-W."/>
            <person name="Ke S."/>
            <person name="Chen Y.-Y."/>
            <person name="Wu W.-L."/>
            <person name="Hsu J.-L."/>
            <person name="Lin Y.-F."/>
            <person name="Huang M.-D."/>
            <person name="Li C.-Y."/>
            <person name="Huang L."/>
            <person name="Wang Z.-W."/>
            <person name="Zhao X."/>
            <person name="Zhong W.-Y."/>
            <person name="Peng D.-H."/>
            <person name="Ahmad S."/>
            <person name="Lan S."/>
            <person name="Zhang J.-S."/>
            <person name="Tsai W.-C."/>
            <person name="Van De Peer Y."/>
            <person name="Liu Z.-J."/>
        </authorList>
    </citation>
    <scope>NUCLEOTIDE SEQUENCE</scope>
    <source>
        <strain evidence="7">SCP</strain>
        <tissue evidence="7">Leaves</tissue>
    </source>
</reference>
<feature type="transmembrane region" description="Helical" evidence="6">
    <location>
        <begin position="72"/>
        <end position="96"/>
    </location>
</feature>
<organism evidence="7 8">
    <name type="scientific">Acorus gramineus</name>
    <name type="common">Dwarf sweet flag</name>
    <dbReference type="NCBI Taxonomy" id="55184"/>
    <lineage>
        <taxon>Eukaryota</taxon>
        <taxon>Viridiplantae</taxon>
        <taxon>Streptophyta</taxon>
        <taxon>Embryophyta</taxon>
        <taxon>Tracheophyta</taxon>
        <taxon>Spermatophyta</taxon>
        <taxon>Magnoliopsida</taxon>
        <taxon>Liliopsida</taxon>
        <taxon>Acoraceae</taxon>
        <taxon>Acorus</taxon>
    </lineage>
</organism>
<dbReference type="SUPFAM" id="SSF103473">
    <property type="entry name" value="MFS general substrate transporter"/>
    <property type="match status" value="2"/>
</dbReference>
<feature type="transmembrane region" description="Helical" evidence="6">
    <location>
        <begin position="186"/>
        <end position="212"/>
    </location>
</feature>
<evidence type="ECO:0000256" key="6">
    <source>
        <dbReference type="SAM" id="Phobius"/>
    </source>
</evidence>
<comment type="caution">
    <text evidence="7">The sequence shown here is derived from an EMBL/GenBank/DDBJ whole genome shotgun (WGS) entry which is preliminary data.</text>
</comment>
<feature type="transmembrane region" description="Helical" evidence="6">
    <location>
        <begin position="108"/>
        <end position="125"/>
    </location>
</feature>
<reference evidence="7" key="1">
    <citation type="journal article" date="2023" name="Nat. Commun.">
        <title>Diploid and tetraploid genomes of Acorus and the evolution of monocots.</title>
        <authorList>
            <person name="Ma L."/>
            <person name="Liu K.W."/>
            <person name="Li Z."/>
            <person name="Hsiao Y.Y."/>
            <person name="Qi Y."/>
            <person name="Fu T."/>
            <person name="Tang G.D."/>
            <person name="Zhang D."/>
            <person name="Sun W.H."/>
            <person name="Liu D.K."/>
            <person name="Li Y."/>
            <person name="Chen G.Z."/>
            <person name="Liu X.D."/>
            <person name="Liao X.Y."/>
            <person name="Jiang Y.T."/>
            <person name="Yu X."/>
            <person name="Hao Y."/>
            <person name="Huang J."/>
            <person name="Zhao X.W."/>
            <person name="Ke S."/>
            <person name="Chen Y.Y."/>
            <person name="Wu W.L."/>
            <person name="Hsu J.L."/>
            <person name="Lin Y.F."/>
            <person name="Huang M.D."/>
            <person name="Li C.Y."/>
            <person name="Huang L."/>
            <person name="Wang Z.W."/>
            <person name="Zhao X."/>
            <person name="Zhong W.Y."/>
            <person name="Peng D.H."/>
            <person name="Ahmad S."/>
            <person name="Lan S."/>
            <person name="Zhang J.S."/>
            <person name="Tsai W.C."/>
            <person name="Van de Peer Y."/>
            <person name="Liu Z.J."/>
        </authorList>
    </citation>
    <scope>NUCLEOTIDE SEQUENCE</scope>
    <source>
        <strain evidence="7">SCP</strain>
    </source>
</reference>
<dbReference type="Proteomes" id="UP001179952">
    <property type="component" value="Unassembled WGS sequence"/>
</dbReference>
<dbReference type="InterPro" id="IPR036259">
    <property type="entry name" value="MFS_trans_sf"/>
</dbReference>
<evidence type="ECO:0000313" key="7">
    <source>
        <dbReference type="EMBL" id="KAK1272484.1"/>
    </source>
</evidence>
<evidence type="ECO:0000256" key="1">
    <source>
        <dbReference type="ARBA" id="ARBA00004141"/>
    </source>
</evidence>
<sequence>MGLSKPCILVIVVASVERLAYKGVAANLVTYLTDVAKMSTSSAAKSVNSWCGFTSMLPLLVALLMDSYWDRFSTILVSSLLYVMGLVALTTTSILWPWTGVDKPAGSMFSLFISLYLISVAQGGYNPSLQAFGADQLDIEESSTNKEDEKNTKKKNLFFQWWYFGICTGSLLGVSVMSYIQDTHGWGLGFAIPTIAMGISVMCFMCGARFYTYKQSKVVRNKPVSDIIQTVKEIVAKIVTGRIRLPPREVDRVELEMQDKPLKDDIHGGASLDSTDINTKLEDPPCLSKVILRLLPTWASLLLFAVVFQQPATFFTKQGASMKRNIGNFIIPPAMLQGAITISIISLMPLYDKLVIPIARTITRSDKGITVVQRMAIGMFLSIMAMIVSALVESKRLKLSRQQTLMTYQLSIFWLLPQYILLGVSDVFTVVGMQEFFYSQVPSTMRTIGISLYLSVFGVGSFISAFLITVIEKVTGPCGRQHSWFSDDMKEARLDNYYWFLALSSTGSLILFLYSCKKLQ</sequence>
<keyword evidence="3 6" id="KW-0812">Transmembrane</keyword>